<feature type="region of interest" description="Disordered" evidence="1">
    <location>
        <begin position="177"/>
        <end position="259"/>
    </location>
</feature>
<reference evidence="3 4" key="1">
    <citation type="submission" date="2015-01" db="EMBL/GenBank/DDBJ databases">
        <title>The Genome Sequence of Exophiala spinifera CBS89968.</title>
        <authorList>
            <consortium name="The Broad Institute Genomics Platform"/>
            <person name="Cuomo C."/>
            <person name="de Hoog S."/>
            <person name="Gorbushina A."/>
            <person name="Stielow B."/>
            <person name="Teixiera M."/>
            <person name="Abouelleil A."/>
            <person name="Chapman S.B."/>
            <person name="Priest M."/>
            <person name="Young S.K."/>
            <person name="Wortman J."/>
            <person name="Nusbaum C."/>
            <person name="Birren B."/>
        </authorList>
    </citation>
    <scope>NUCLEOTIDE SEQUENCE [LARGE SCALE GENOMIC DNA]</scope>
    <source>
        <strain evidence="3 4">CBS 89968</strain>
    </source>
</reference>
<feature type="signal peptide" evidence="2">
    <location>
        <begin position="1"/>
        <end position="31"/>
    </location>
</feature>
<evidence type="ECO:0008006" key="5">
    <source>
        <dbReference type="Google" id="ProtNLM"/>
    </source>
</evidence>
<keyword evidence="4" id="KW-1185">Reference proteome</keyword>
<dbReference type="OrthoDB" id="4160813at2759"/>
<dbReference type="GeneID" id="27329719"/>
<feature type="compositionally biased region" description="Polar residues" evidence="1">
    <location>
        <begin position="214"/>
        <end position="237"/>
    </location>
</feature>
<evidence type="ECO:0000313" key="3">
    <source>
        <dbReference type="EMBL" id="KIW18348.1"/>
    </source>
</evidence>
<feature type="compositionally biased region" description="Low complexity" evidence="1">
    <location>
        <begin position="242"/>
        <end position="258"/>
    </location>
</feature>
<feature type="compositionally biased region" description="Basic and acidic residues" evidence="1">
    <location>
        <begin position="297"/>
        <end position="313"/>
    </location>
</feature>
<dbReference type="HOGENOM" id="CLU_043829_0_0_1"/>
<sequence>MVLGSAPDATPPWRSSAILALVTVLFVRRHALGPVASYSINSVVYTPAHESGQCKISPDPMTAPQHGLAFLEADVGPGIIPCASPCTGRNTHTVQYLGEQFLDSAEDPGKHCSQCTYPDTWCSRSRLYVATIHPSTLLGTTYSKEPQSIMASILERLFPVEQLEALGNKWPENAYKRRKLDDGARQQETWAVPAPRRQYRSSATPDPRYHRLSMPTQHSVKPRFTTQPTQIKRSNSECIPRTSPAPSASSTSNNSTSTQKSCLPAFIAPDLMLAYLHNLHPRDRPRYSLPGSPSSDTKADEPRRSITARHDNEDSISSPGSLTTDASSPQSSGEPCATPPSSAGQHGIVINGLRLTEHERGFMNDLLNLSPAVTDMLTSAPGEKRKMPLVDEEEDPASFFSGGNDAFEAMFGPSCAVEARFAGFEYAATTNDGREDDVHSSGLSPAAEENEAEDSSPAGIVMPVHTALSVDDFFDLEQAADEVSPLAI</sequence>
<feature type="region of interest" description="Disordered" evidence="1">
    <location>
        <begin position="284"/>
        <end position="345"/>
    </location>
</feature>
<feature type="region of interest" description="Disordered" evidence="1">
    <location>
        <begin position="432"/>
        <end position="458"/>
    </location>
</feature>
<proteinExistence type="predicted"/>
<name>A0A0D2BH84_9EURO</name>
<dbReference type="RefSeq" id="XP_016238564.1">
    <property type="nucleotide sequence ID" value="XM_016376994.1"/>
</dbReference>
<evidence type="ECO:0000256" key="2">
    <source>
        <dbReference type="SAM" id="SignalP"/>
    </source>
</evidence>
<organism evidence="3 4">
    <name type="scientific">Exophiala spinifera</name>
    <dbReference type="NCBI Taxonomy" id="91928"/>
    <lineage>
        <taxon>Eukaryota</taxon>
        <taxon>Fungi</taxon>
        <taxon>Dikarya</taxon>
        <taxon>Ascomycota</taxon>
        <taxon>Pezizomycotina</taxon>
        <taxon>Eurotiomycetes</taxon>
        <taxon>Chaetothyriomycetidae</taxon>
        <taxon>Chaetothyriales</taxon>
        <taxon>Herpotrichiellaceae</taxon>
        <taxon>Exophiala</taxon>
    </lineage>
</organism>
<dbReference type="AlphaFoldDB" id="A0A0D2BH84"/>
<evidence type="ECO:0000313" key="4">
    <source>
        <dbReference type="Proteomes" id="UP000053328"/>
    </source>
</evidence>
<dbReference type="VEuPathDB" id="FungiDB:PV08_02636"/>
<accession>A0A0D2BH84</accession>
<dbReference type="Proteomes" id="UP000053328">
    <property type="component" value="Unassembled WGS sequence"/>
</dbReference>
<keyword evidence="2" id="KW-0732">Signal</keyword>
<feature type="chain" id="PRO_5002239111" description="Stc1 domain-containing protein" evidence="2">
    <location>
        <begin position="32"/>
        <end position="488"/>
    </location>
</feature>
<gene>
    <name evidence="3" type="ORF">PV08_02636</name>
</gene>
<feature type="compositionally biased region" description="Polar residues" evidence="1">
    <location>
        <begin position="315"/>
        <end position="344"/>
    </location>
</feature>
<dbReference type="EMBL" id="KN847493">
    <property type="protein sequence ID" value="KIW18348.1"/>
    <property type="molecule type" value="Genomic_DNA"/>
</dbReference>
<evidence type="ECO:0000256" key="1">
    <source>
        <dbReference type="SAM" id="MobiDB-lite"/>
    </source>
</evidence>
<protein>
    <recommendedName>
        <fullName evidence="5">Stc1 domain-containing protein</fullName>
    </recommendedName>
</protein>